<feature type="signal peptide" evidence="1">
    <location>
        <begin position="1"/>
        <end position="15"/>
    </location>
</feature>
<reference evidence="2 5" key="2">
    <citation type="submission" date="2018-06" db="EMBL/GenBank/DDBJ databases">
        <authorList>
            <consortium name="Pathogen Informatics"/>
            <person name="Doyle S."/>
        </authorList>
    </citation>
    <scope>NUCLEOTIDE SEQUENCE [LARGE SCALE GENOMIC DNA]</scope>
    <source>
        <strain evidence="2 5">NCTC12714</strain>
    </source>
</reference>
<evidence type="ECO:0000313" key="3">
    <source>
        <dbReference type="EMBL" id="TLE00606.1"/>
    </source>
</evidence>
<dbReference type="OrthoDB" id="5326994at2"/>
<dbReference type="EMBL" id="JRPD02000006">
    <property type="protein sequence ID" value="TLE00606.1"/>
    <property type="molecule type" value="Genomic_DNA"/>
</dbReference>
<sequence>MRYILGLVLSMVVYAAEITPPQFKETFMENAFLRTSNAGLGSALTCEIGAYKKVKANYNAKAESKALSLIADSIMKTRTMYIREAEKIPHIKELATLAKDSTLARMYLMQLAKVDYHNPCLTCLRVVEEQIGFLLSSMPSKINDREVRGVIDFTHLQPSKAFLERLVSLDSYALSGEKLLCEGLNKQDSLLLVSAYAHFALSGLNTRAANALIQAVMLGNKDAAVMLVFLFDNGIYFPQNRIGAQMLENAIKAGDYQNTIKSNPMITGSLAVFEGNALSNVFENIAHWRYVALGIILPVTDNRYAKLDDSDKEHIRLIWSHLISAGMKARESIYEMGDSKQQQAYKDILAFKMRLKEIKVYPFVKTYFHNKSMD</sequence>
<evidence type="ECO:0000313" key="4">
    <source>
        <dbReference type="Proteomes" id="UP000029922"/>
    </source>
</evidence>
<evidence type="ECO:0000313" key="2">
    <source>
        <dbReference type="EMBL" id="STQ85623.1"/>
    </source>
</evidence>
<dbReference type="EMBL" id="UGJE01000002">
    <property type="protein sequence ID" value="STQ85623.1"/>
    <property type="molecule type" value="Genomic_DNA"/>
</dbReference>
<organism evidence="2 5">
    <name type="scientific">Helicobacter muridarum</name>
    <dbReference type="NCBI Taxonomy" id="216"/>
    <lineage>
        <taxon>Bacteria</taxon>
        <taxon>Pseudomonadati</taxon>
        <taxon>Campylobacterota</taxon>
        <taxon>Epsilonproteobacteria</taxon>
        <taxon>Campylobacterales</taxon>
        <taxon>Helicobacteraceae</taxon>
        <taxon>Helicobacter</taxon>
    </lineage>
</organism>
<gene>
    <name evidence="3" type="ORF">LS73_004145</name>
    <name evidence="2" type="ORF">NCTC12714_00409</name>
</gene>
<accession>A0A099TWV2</accession>
<keyword evidence="1" id="KW-0732">Signal</keyword>
<keyword evidence="5" id="KW-1185">Reference proteome</keyword>
<dbReference type="RefSeq" id="WP_034557720.1">
    <property type="nucleotide sequence ID" value="NZ_FZML01000015.1"/>
</dbReference>
<dbReference type="AlphaFoldDB" id="A0A099TWV2"/>
<name>A0A099TWV2_9HELI</name>
<protein>
    <submittedName>
        <fullName evidence="2">Uncharacterized protein</fullName>
    </submittedName>
</protein>
<feature type="chain" id="PRO_5035986641" evidence="1">
    <location>
        <begin position="16"/>
        <end position="374"/>
    </location>
</feature>
<reference evidence="3 4" key="1">
    <citation type="journal article" date="2014" name="Genome Announc.">
        <title>Draft genome sequences of eight enterohepatic helicobacter species isolated from both laboratory and wild rodents.</title>
        <authorList>
            <person name="Sheh A."/>
            <person name="Shen Z."/>
            <person name="Fox J.G."/>
        </authorList>
    </citation>
    <scope>NUCLEOTIDE SEQUENCE [LARGE SCALE GENOMIC DNA]</scope>
    <source>
        <strain evidence="3 4">ST1</strain>
    </source>
</reference>
<proteinExistence type="predicted"/>
<evidence type="ECO:0000313" key="5">
    <source>
        <dbReference type="Proteomes" id="UP000255139"/>
    </source>
</evidence>
<evidence type="ECO:0000256" key="1">
    <source>
        <dbReference type="SAM" id="SignalP"/>
    </source>
</evidence>
<dbReference type="Proteomes" id="UP000255139">
    <property type="component" value="Unassembled WGS sequence"/>
</dbReference>
<dbReference type="Proteomes" id="UP000029922">
    <property type="component" value="Unassembled WGS sequence"/>
</dbReference>